<dbReference type="FunFam" id="1.20.1250.20:FF:000196">
    <property type="entry name" value="MFS toxin efflux pump (AflT)"/>
    <property type="match status" value="1"/>
</dbReference>
<dbReference type="AlphaFoldDB" id="A0A507BNF3"/>
<dbReference type="PROSITE" id="PS50850">
    <property type="entry name" value="MFS"/>
    <property type="match status" value="1"/>
</dbReference>
<dbReference type="InterPro" id="IPR020846">
    <property type="entry name" value="MFS_dom"/>
</dbReference>
<accession>A0A507BNF3</accession>
<proteinExistence type="predicted"/>
<feature type="compositionally biased region" description="Basic and acidic residues" evidence="6">
    <location>
        <begin position="19"/>
        <end position="46"/>
    </location>
</feature>
<evidence type="ECO:0000256" key="1">
    <source>
        <dbReference type="ARBA" id="ARBA00004141"/>
    </source>
</evidence>
<gene>
    <name evidence="9" type="ORF">E0L32_011530</name>
</gene>
<keyword evidence="10" id="KW-1185">Reference proteome</keyword>
<evidence type="ECO:0000256" key="5">
    <source>
        <dbReference type="ARBA" id="ARBA00023136"/>
    </source>
</evidence>
<dbReference type="InterPro" id="IPR036259">
    <property type="entry name" value="MFS_trans_sf"/>
</dbReference>
<dbReference type="CDD" id="cd17502">
    <property type="entry name" value="MFS_Azr1_MDR_like"/>
    <property type="match status" value="1"/>
</dbReference>
<name>A0A507BNF3_9PEZI</name>
<dbReference type="GO" id="GO:0022857">
    <property type="term" value="F:transmembrane transporter activity"/>
    <property type="evidence" value="ECO:0007669"/>
    <property type="project" value="InterPro"/>
</dbReference>
<sequence length="569" mass="60941">MAPTTESLAEPDKNIATSLEKDVDVEAGRSDSQSRARDTPENDGTMRHVATAQKPAKSAAEEDDEGKVYPPASSVMVVMDRTIIATAVPQITDAFHSIDDIGWYASAYMITGCAFQLFFGKLYTFYSPKWVFLASVGLFEVGSLLCGVAPNSASFIVGRAIAGLGSAGIFSGSIVLTVHIIPLRRRPIYQSFMGAVFLISSVVGPVIGGAFTTHLTWRWCFYINLPVGGATIFLLIFLLPATDPNRTEDEIISRKLSVRQKSVQLDPIGTLCFLPGIVCLLLALQWGGATYSWSDGRIIALLVLFGVLILAFIAVQIWQQENATLPPRILAYRSVTASTWFAFCISASLMTVVYFLPLWFQAIQGVDAVQSGVRTLPVIIALVVSSIIAGGSVSAIGYYTPFLILCAVIMSVGAGLMTTFQVDTRQPIWIGYQVIFGFGIGLGQQQAGLAAQTVLPTKDVPIGVSFKFFGQQLGGAIFVSVAQSVLNQRLVAGLSALNIPNLDPSAIASLGATELRQRVPAELLDKVLIAYNHAIDGTFEVALILAALSLIGALLTEWKSVKGMDIKGA</sequence>
<dbReference type="PANTHER" id="PTHR23501:SF201">
    <property type="entry name" value="MFS AFLATOXIN EFFLUX PUMP"/>
    <property type="match status" value="1"/>
</dbReference>
<dbReference type="FunCoup" id="A0A507BNF3">
    <property type="interactions" value="58"/>
</dbReference>
<feature type="domain" description="Major facilitator superfamily (MFS) profile" evidence="8">
    <location>
        <begin position="66"/>
        <end position="564"/>
    </location>
</feature>
<feature type="transmembrane region" description="Helical" evidence="7">
    <location>
        <begin position="131"/>
        <end position="150"/>
    </location>
</feature>
<dbReference type="InParanoid" id="A0A507BNF3"/>
<feature type="transmembrane region" description="Helical" evidence="7">
    <location>
        <begin position="298"/>
        <end position="318"/>
    </location>
</feature>
<dbReference type="GeneID" id="41978977"/>
<dbReference type="SUPFAM" id="SSF103473">
    <property type="entry name" value="MFS general substrate transporter"/>
    <property type="match status" value="1"/>
</dbReference>
<dbReference type="GO" id="GO:0005886">
    <property type="term" value="C:plasma membrane"/>
    <property type="evidence" value="ECO:0007669"/>
    <property type="project" value="TreeGrafter"/>
</dbReference>
<feature type="transmembrane region" description="Helical" evidence="7">
    <location>
        <begin position="101"/>
        <end position="119"/>
    </location>
</feature>
<evidence type="ECO:0000313" key="10">
    <source>
        <dbReference type="Proteomes" id="UP000319257"/>
    </source>
</evidence>
<keyword evidence="4 7" id="KW-1133">Transmembrane helix</keyword>
<feature type="transmembrane region" description="Helical" evidence="7">
    <location>
        <begin position="263"/>
        <end position="286"/>
    </location>
</feature>
<feature type="transmembrane region" description="Helical" evidence="7">
    <location>
        <begin position="330"/>
        <end position="356"/>
    </location>
</feature>
<feature type="transmembrane region" description="Helical" evidence="7">
    <location>
        <begin position="192"/>
        <end position="215"/>
    </location>
</feature>
<evidence type="ECO:0000256" key="2">
    <source>
        <dbReference type="ARBA" id="ARBA00022448"/>
    </source>
</evidence>
<dbReference type="RefSeq" id="XP_031000492.1">
    <property type="nucleotide sequence ID" value="XM_031134269.1"/>
</dbReference>
<organism evidence="9 10">
    <name type="scientific">Thyridium curvatum</name>
    <dbReference type="NCBI Taxonomy" id="1093900"/>
    <lineage>
        <taxon>Eukaryota</taxon>
        <taxon>Fungi</taxon>
        <taxon>Dikarya</taxon>
        <taxon>Ascomycota</taxon>
        <taxon>Pezizomycotina</taxon>
        <taxon>Sordariomycetes</taxon>
        <taxon>Sordariomycetidae</taxon>
        <taxon>Thyridiales</taxon>
        <taxon>Thyridiaceae</taxon>
        <taxon>Thyridium</taxon>
    </lineage>
</organism>
<evidence type="ECO:0000256" key="4">
    <source>
        <dbReference type="ARBA" id="ARBA00022989"/>
    </source>
</evidence>
<keyword evidence="2" id="KW-0813">Transport</keyword>
<feature type="transmembrane region" description="Helical" evidence="7">
    <location>
        <begin position="402"/>
        <end position="422"/>
    </location>
</feature>
<dbReference type="InterPro" id="IPR011701">
    <property type="entry name" value="MFS"/>
</dbReference>
<dbReference type="OrthoDB" id="10021397at2759"/>
<dbReference type="Pfam" id="PF07690">
    <property type="entry name" value="MFS_1"/>
    <property type="match status" value="1"/>
</dbReference>
<keyword evidence="3 7" id="KW-0812">Transmembrane</keyword>
<evidence type="ECO:0000256" key="3">
    <source>
        <dbReference type="ARBA" id="ARBA00022692"/>
    </source>
</evidence>
<feature type="transmembrane region" description="Helical" evidence="7">
    <location>
        <begin position="221"/>
        <end position="242"/>
    </location>
</feature>
<comment type="caution">
    <text evidence="9">The sequence shown here is derived from an EMBL/GenBank/DDBJ whole genome shotgun (WGS) entry which is preliminary data.</text>
</comment>
<evidence type="ECO:0000259" key="8">
    <source>
        <dbReference type="PROSITE" id="PS50850"/>
    </source>
</evidence>
<feature type="region of interest" description="Disordered" evidence="6">
    <location>
        <begin position="1"/>
        <end position="67"/>
    </location>
</feature>
<evidence type="ECO:0000313" key="9">
    <source>
        <dbReference type="EMBL" id="TPX18781.1"/>
    </source>
</evidence>
<feature type="transmembrane region" description="Helical" evidence="7">
    <location>
        <begin position="376"/>
        <end position="395"/>
    </location>
</feature>
<keyword evidence="5 7" id="KW-0472">Membrane</keyword>
<dbReference type="PANTHER" id="PTHR23501">
    <property type="entry name" value="MAJOR FACILITATOR SUPERFAMILY"/>
    <property type="match status" value="1"/>
</dbReference>
<dbReference type="FunFam" id="1.20.1720.10:FF:000012">
    <property type="entry name" value="MFS toxin efflux pump (AflT)"/>
    <property type="match status" value="1"/>
</dbReference>
<dbReference type="Proteomes" id="UP000319257">
    <property type="component" value="Unassembled WGS sequence"/>
</dbReference>
<feature type="transmembrane region" description="Helical" evidence="7">
    <location>
        <begin position="541"/>
        <end position="558"/>
    </location>
</feature>
<comment type="subcellular location">
    <subcellularLocation>
        <location evidence="1">Membrane</location>
        <topology evidence="1">Multi-pass membrane protein</topology>
    </subcellularLocation>
</comment>
<feature type="transmembrane region" description="Helical" evidence="7">
    <location>
        <begin position="156"/>
        <end position="180"/>
    </location>
</feature>
<evidence type="ECO:0000256" key="6">
    <source>
        <dbReference type="SAM" id="MobiDB-lite"/>
    </source>
</evidence>
<dbReference type="EMBL" id="SKBQ01000109">
    <property type="protein sequence ID" value="TPX18781.1"/>
    <property type="molecule type" value="Genomic_DNA"/>
</dbReference>
<dbReference type="Gene3D" id="1.20.1250.20">
    <property type="entry name" value="MFS general substrate transporter like domains"/>
    <property type="match status" value="1"/>
</dbReference>
<evidence type="ECO:0000256" key="7">
    <source>
        <dbReference type="SAM" id="Phobius"/>
    </source>
</evidence>
<reference evidence="9 10" key="1">
    <citation type="submission" date="2019-06" db="EMBL/GenBank/DDBJ databases">
        <title>Draft genome sequence of the filamentous fungus Phialemoniopsis curvata isolated from diesel fuel.</title>
        <authorList>
            <person name="Varaljay V.A."/>
            <person name="Lyon W.J."/>
            <person name="Crouch A.L."/>
            <person name="Drake C.E."/>
            <person name="Hollomon J.M."/>
            <person name="Nadeau L.J."/>
            <person name="Nunn H.S."/>
            <person name="Stevenson B.S."/>
            <person name="Bojanowski C.L."/>
            <person name="Crookes-Goodson W.J."/>
        </authorList>
    </citation>
    <scope>NUCLEOTIDE SEQUENCE [LARGE SCALE GENOMIC DNA]</scope>
    <source>
        <strain evidence="9 10">D216</strain>
    </source>
</reference>
<protein>
    <recommendedName>
        <fullName evidence="8">Major facilitator superfamily (MFS) profile domain-containing protein</fullName>
    </recommendedName>
</protein>